<proteinExistence type="predicted"/>
<feature type="domain" description="F-box" evidence="1">
    <location>
        <begin position="18"/>
        <end position="55"/>
    </location>
</feature>
<dbReference type="Proteomes" id="UP001370490">
    <property type="component" value="Unassembled WGS sequence"/>
</dbReference>
<dbReference type="InterPro" id="IPR055336">
    <property type="entry name" value="At4g00755-like"/>
</dbReference>
<keyword evidence="3" id="KW-1185">Reference proteome</keyword>
<accession>A0AAN8UX27</accession>
<dbReference type="PANTHER" id="PTHR39741:SF14">
    <property type="entry name" value="F-BOX DOMAIN-CONTAINING PROTEIN"/>
    <property type="match status" value="1"/>
</dbReference>
<reference evidence="2 3" key="1">
    <citation type="submission" date="2023-12" db="EMBL/GenBank/DDBJ databases">
        <title>A high-quality genome assembly for Dillenia turbinata (Dilleniales).</title>
        <authorList>
            <person name="Chanderbali A."/>
        </authorList>
    </citation>
    <scope>NUCLEOTIDE SEQUENCE [LARGE SCALE GENOMIC DNA]</scope>
    <source>
        <strain evidence="2">LSX21</strain>
        <tissue evidence="2">Leaf</tissue>
    </source>
</reference>
<dbReference type="InterPro" id="IPR036047">
    <property type="entry name" value="F-box-like_dom_sf"/>
</dbReference>
<dbReference type="InterPro" id="IPR001810">
    <property type="entry name" value="F-box_dom"/>
</dbReference>
<name>A0AAN8UX27_9MAGN</name>
<dbReference type="EMBL" id="JBAMMX010000022">
    <property type="protein sequence ID" value="KAK6918427.1"/>
    <property type="molecule type" value="Genomic_DNA"/>
</dbReference>
<feature type="non-terminal residue" evidence="2">
    <location>
        <position position="334"/>
    </location>
</feature>
<sequence length="334" mass="37728">MEEINSDFLNRLEVATWVKILSCMEDPTDLASVCCVSRSWRQFVIVNGLFKQLCLKLFPQLADVAQVMQVSCTTRENAEAGTSNSSECEALEMDHRVYASLARVLTSSTKEVCIENALFASSTDNYPEESIENTLDPRTIVQRGASYWSSKGQSNPEVPEALTYKLNSDFCVLTEIYIQPFQAYFQAGLPIYSAQAVQFQMGYWTMQTDDESDDMGTPNASNRAADDNLHCEQLAEKKFTWTYTSQEFPMAQENGLQRFVLPVPILCIGGILRIELLGRVQRQAMDDLFYICVAHVRALGWSISSTFGFEIMKPSGKLLLKYFPVGRLLRQRTI</sequence>
<dbReference type="Gene3D" id="1.20.1280.50">
    <property type="match status" value="1"/>
</dbReference>
<evidence type="ECO:0000313" key="3">
    <source>
        <dbReference type="Proteomes" id="UP001370490"/>
    </source>
</evidence>
<dbReference type="SUPFAM" id="SSF81383">
    <property type="entry name" value="F-box domain"/>
    <property type="match status" value="1"/>
</dbReference>
<dbReference type="AlphaFoldDB" id="A0AAN8UX27"/>
<protein>
    <recommendedName>
        <fullName evidence="1">F-box domain-containing protein</fullName>
    </recommendedName>
</protein>
<organism evidence="2 3">
    <name type="scientific">Dillenia turbinata</name>
    <dbReference type="NCBI Taxonomy" id="194707"/>
    <lineage>
        <taxon>Eukaryota</taxon>
        <taxon>Viridiplantae</taxon>
        <taxon>Streptophyta</taxon>
        <taxon>Embryophyta</taxon>
        <taxon>Tracheophyta</taxon>
        <taxon>Spermatophyta</taxon>
        <taxon>Magnoliopsida</taxon>
        <taxon>eudicotyledons</taxon>
        <taxon>Gunneridae</taxon>
        <taxon>Pentapetalae</taxon>
        <taxon>Dilleniales</taxon>
        <taxon>Dilleniaceae</taxon>
        <taxon>Dillenia</taxon>
    </lineage>
</organism>
<dbReference type="PANTHER" id="PTHR39741">
    <property type="entry name" value="F-BOX DOMAIN CONTAINING PROTEIN, EXPRESSED"/>
    <property type="match status" value="1"/>
</dbReference>
<dbReference type="Pfam" id="PF12937">
    <property type="entry name" value="F-box-like"/>
    <property type="match status" value="1"/>
</dbReference>
<comment type="caution">
    <text evidence="2">The sequence shown here is derived from an EMBL/GenBank/DDBJ whole genome shotgun (WGS) entry which is preliminary data.</text>
</comment>
<evidence type="ECO:0000259" key="1">
    <source>
        <dbReference type="Pfam" id="PF12937"/>
    </source>
</evidence>
<gene>
    <name evidence="2" type="ORF">RJ641_016849</name>
</gene>
<evidence type="ECO:0000313" key="2">
    <source>
        <dbReference type="EMBL" id="KAK6918427.1"/>
    </source>
</evidence>